<keyword evidence="2" id="KW-0255">Endonuclease</keyword>
<dbReference type="Proteomes" id="UP000657372">
    <property type="component" value="Unassembled WGS sequence"/>
</dbReference>
<keyword evidence="2" id="KW-0378">Hydrolase</keyword>
<protein>
    <submittedName>
        <fullName evidence="2">HNH endonuclease</fullName>
    </submittedName>
</protein>
<accession>A0ABS0EYW4</accession>
<keyword evidence="3" id="KW-1185">Reference proteome</keyword>
<dbReference type="GO" id="GO:0004519">
    <property type="term" value="F:endonuclease activity"/>
    <property type="evidence" value="ECO:0007669"/>
    <property type="project" value="UniProtKB-KW"/>
</dbReference>
<evidence type="ECO:0000313" key="3">
    <source>
        <dbReference type="Proteomes" id="UP000657372"/>
    </source>
</evidence>
<dbReference type="RefSeq" id="WP_195876714.1">
    <property type="nucleotide sequence ID" value="NZ_JADOEL010000031.1"/>
</dbReference>
<sequence>MAISEKSIKLLWANAAGRCSFPDCARKLTDQGDDGTGYTTGEMAHIKGDKPKSSRFDENQSAKDRDSYNNLILLCAVHHTEIDKPENEKKYSVEWLLERKNQFESLVIASLLPGDIHSADELKSKVAVLLAESRQAWIQYGPLSDLAKKNPQSPKLHDIWLRMRLTTIVPNNRAIFELLTRHRLLFDKSKQDLVSKFLAHVRSYEMWVQDEIPYQAVERFPTDFELMIKE</sequence>
<reference evidence="2 3" key="1">
    <citation type="submission" date="2020-11" db="EMBL/GenBank/DDBJ databases">
        <title>WGS of Herminiimonas contaminans strain Marseille-Q4544 isolated from planarians Schmidtea mediterranea.</title>
        <authorList>
            <person name="Kangale L."/>
        </authorList>
    </citation>
    <scope>NUCLEOTIDE SEQUENCE [LARGE SCALE GENOMIC DNA]</scope>
    <source>
        <strain evidence="2 3">Marseille-Q4544</strain>
    </source>
</reference>
<organism evidence="2 3">
    <name type="scientific">Herminiimonas contaminans</name>
    <dbReference type="NCBI Taxonomy" id="1111140"/>
    <lineage>
        <taxon>Bacteria</taxon>
        <taxon>Pseudomonadati</taxon>
        <taxon>Pseudomonadota</taxon>
        <taxon>Betaproteobacteria</taxon>
        <taxon>Burkholderiales</taxon>
        <taxon>Oxalobacteraceae</taxon>
        <taxon>Herminiimonas</taxon>
    </lineage>
</organism>
<keyword evidence="2" id="KW-0540">Nuclease</keyword>
<dbReference type="InterPro" id="IPR003615">
    <property type="entry name" value="HNH_nuc"/>
</dbReference>
<evidence type="ECO:0000256" key="1">
    <source>
        <dbReference type="SAM" id="MobiDB-lite"/>
    </source>
</evidence>
<evidence type="ECO:0000313" key="2">
    <source>
        <dbReference type="EMBL" id="MBF8179759.1"/>
    </source>
</evidence>
<dbReference type="EMBL" id="JADOEL010000031">
    <property type="protein sequence ID" value="MBF8179759.1"/>
    <property type="molecule type" value="Genomic_DNA"/>
</dbReference>
<comment type="caution">
    <text evidence="2">The sequence shown here is derived from an EMBL/GenBank/DDBJ whole genome shotgun (WGS) entry which is preliminary data.</text>
</comment>
<feature type="region of interest" description="Disordered" evidence="1">
    <location>
        <begin position="31"/>
        <end position="63"/>
    </location>
</feature>
<proteinExistence type="predicted"/>
<gene>
    <name evidence="2" type="ORF">IXC47_18925</name>
</gene>
<name>A0ABS0EYW4_9BURK</name>
<dbReference type="CDD" id="cd00085">
    <property type="entry name" value="HNHc"/>
    <property type="match status" value="1"/>
</dbReference>
<feature type="compositionally biased region" description="Basic and acidic residues" evidence="1">
    <location>
        <begin position="44"/>
        <end position="63"/>
    </location>
</feature>